<protein>
    <recommendedName>
        <fullName evidence="3">Right handed beta helix domain-containing protein</fullName>
    </recommendedName>
</protein>
<evidence type="ECO:0000313" key="2">
    <source>
        <dbReference type="Proteomes" id="UP000249248"/>
    </source>
</evidence>
<dbReference type="SUPFAM" id="SSF51126">
    <property type="entry name" value="Pectin lyase-like"/>
    <property type="match status" value="1"/>
</dbReference>
<dbReference type="Proteomes" id="UP000249248">
    <property type="component" value="Unassembled WGS sequence"/>
</dbReference>
<proteinExistence type="predicted"/>
<keyword evidence="2" id="KW-1185">Reference proteome</keyword>
<dbReference type="InterPro" id="IPR059226">
    <property type="entry name" value="Choice_anch_Q_dom"/>
</dbReference>
<dbReference type="RefSeq" id="WP_111064333.1">
    <property type="nucleotide sequence ID" value="NZ_JBHUCU010000020.1"/>
</dbReference>
<evidence type="ECO:0008006" key="3">
    <source>
        <dbReference type="Google" id="ProtNLM"/>
    </source>
</evidence>
<name>A0A2W1MZE6_9FLAO</name>
<reference evidence="1 2" key="1">
    <citation type="submission" date="2018-06" db="EMBL/GenBank/DDBJ databases">
        <title>The draft genome sequence of Crocinitomix sp. SM1701.</title>
        <authorList>
            <person name="Zhang X."/>
        </authorList>
    </citation>
    <scope>NUCLEOTIDE SEQUENCE [LARGE SCALE GENOMIC DNA]</scope>
    <source>
        <strain evidence="1 2">SM1701</strain>
    </source>
</reference>
<sequence>MKNILTLTVLLLLIFASSCKKNTILSKENLSFSVDTVLFDTVFTTIGSTTKRLKFYNKNTLPILVEEIELMGGSNSPFNINVDGVSGDSFEAVTLKSDDSVFVFVEVTLSVNNGILPLVIEDSIRFKTNGKNQYVKLVVWGQDAYFHVNEIVSDNEPWMNDKPHVIYGIAGVGFPGVDSNLTLTIPAGTEVFGHKNSYLYVYKSTLVINGSYENEVLFKHDRFESYYDDQAGQWGGIILTQSKNSVINYAKIENAAIGLRVDTTGGPQTLLLQNTIIQNSQFYNLFLNAGPIVTVENSVFGDAGIISVYLFAGGEAKFKHCNMVNYWKGSRGGPSFAIKDYFEVENTIYIRPFLNTSFDNCIMYGNVENELVVDTIATSPAPFDVVFRNCLSKREEVYNYTNFTNMIWNQDPLFTDVFTFDFHLMDASPLFGAGNNLTGLTTDITGSARNVSTPTIGAYEN</sequence>
<gene>
    <name evidence="1" type="ORF">DNU06_15095</name>
</gene>
<dbReference type="EMBL" id="QKSB01000013">
    <property type="protein sequence ID" value="PZE15971.1"/>
    <property type="molecule type" value="Genomic_DNA"/>
</dbReference>
<comment type="caution">
    <text evidence="1">The sequence shown here is derived from an EMBL/GenBank/DDBJ whole genome shotgun (WGS) entry which is preliminary data.</text>
</comment>
<dbReference type="NCBIfam" id="NF041518">
    <property type="entry name" value="choice_anch_Q"/>
    <property type="match status" value="1"/>
</dbReference>
<dbReference type="AlphaFoldDB" id="A0A2W1MZE6"/>
<accession>A0A2W1MZE6</accession>
<dbReference type="OrthoDB" id="1111178at2"/>
<organism evidence="1 2">
    <name type="scientific">Putridiphycobacter roseus</name>
    <dbReference type="NCBI Taxonomy" id="2219161"/>
    <lineage>
        <taxon>Bacteria</taxon>
        <taxon>Pseudomonadati</taxon>
        <taxon>Bacteroidota</taxon>
        <taxon>Flavobacteriia</taxon>
        <taxon>Flavobacteriales</taxon>
        <taxon>Crocinitomicaceae</taxon>
        <taxon>Putridiphycobacter</taxon>
    </lineage>
</organism>
<evidence type="ECO:0000313" key="1">
    <source>
        <dbReference type="EMBL" id="PZE15971.1"/>
    </source>
</evidence>
<dbReference type="InterPro" id="IPR011050">
    <property type="entry name" value="Pectin_lyase_fold/virulence"/>
</dbReference>
<dbReference type="PROSITE" id="PS51257">
    <property type="entry name" value="PROKAR_LIPOPROTEIN"/>
    <property type="match status" value="1"/>
</dbReference>